<name>A0A6J6HQZ3_9ZZZZ</name>
<dbReference type="PANTHER" id="PTHR36435:SF1">
    <property type="entry name" value="CAAX AMINO TERMINAL PROTEASE FAMILY PROTEIN"/>
    <property type="match status" value="1"/>
</dbReference>
<evidence type="ECO:0000256" key="1">
    <source>
        <dbReference type="SAM" id="Phobius"/>
    </source>
</evidence>
<dbReference type="AlphaFoldDB" id="A0A6J6HQZ3"/>
<feature type="transmembrane region" description="Helical" evidence="1">
    <location>
        <begin position="80"/>
        <end position="101"/>
    </location>
</feature>
<feature type="transmembrane region" description="Helical" evidence="1">
    <location>
        <begin position="219"/>
        <end position="237"/>
    </location>
</feature>
<keyword evidence="1" id="KW-1133">Transmembrane helix</keyword>
<dbReference type="GO" id="GO:0080120">
    <property type="term" value="P:CAAX-box protein maturation"/>
    <property type="evidence" value="ECO:0007669"/>
    <property type="project" value="UniProtKB-ARBA"/>
</dbReference>
<gene>
    <name evidence="3" type="ORF">UFOPK1939_00122</name>
</gene>
<organism evidence="3">
    <name type="scientific">freshwater metagenome</name>
    <dbReference type="NCBI Taxonomy" id="449393"/>
    <lineage>
        <taxon>unclassified sequences</taxon>
        <taxon>metagenomes</taxon>
        <taxon>ecological metagenomes</taxon>
    </lineage>
</organism>
<feature type="domain" description="CAAX prenyl protease 2/Lysostaphin resistance protein A-like" evidence="2">
    <location>
        <begin position="165"/>
        <end position="255"/>
    </location>
</feature>
<feature type="transmembrane region" description="Helical" evidence="1">
    <location>
        <begin position="275"/>
        <end position="294"/>
    </location>
</feature>
<reference evidence="3" key="1">
    <citation type="submission" date="2020-05" db="EMBL/GenBank/DDBJ databases">
        <authorList>
            <person name="Chiriac C."/>
            <person name="Salcher M."/>
            <person name="Ghai R."/>
            <person name="Kavagutti S V."/>
        </authorList>
    </citation>
    <scope>NUCLEOTIDE SEQUENCE</scope>
</reference>
<dbReference type="GO" id="GO:0004175">
    <property type="term" value="F:endopeptidase activity"/>
    <property type="evidence" value="ECO:0007669"/>
    <property type="project" value="UniProtKB-ARBA"/>
</dbReference>
<accession>A0A6J6HQZ3</accession>
<keyword evidence="1" id="KW-0472">Membrane</keyword>
<keyword evidence="1" id="KW-0812">Transmembrane</keyword>
<dbReference type="InterPro" id="IPR052710">
    <property type="entry name" value="CAAX_protease"/>
</dbReference>
<evidence type="ECO:0000259" key="2">
    <source>
        <dbReference type="Pfam" id="PF02517"/>
    </source>
</evidence>
<dbReference type="Pfam" id="PF02517">
    <property type="entry name" value="Rce1-like"/>
    <property type="match status" value="1"/>
</dbReference>
<feature type="transmembrane region" description="Helical" evidence="1">
    <location>
        <begin position="191"/>
        <end position="213"/>
    </location>
</feature>
<feature type="transmembrane region" description="Helical" evidence="1">
    <location>
        <begin position="38"/>
        <end position="60"/>
    </location>
</feature>
<protein>
    <submittedName>
        <fullName evidence="3">Unannotated protein</fullName>
    </submittedName>
</protein>
<sequence length="320" mass="34926">MTVGPETDTWRMPEPPVDVDRPYLRLLRNATYRWWKPLVGLGLFFWTYLSVIAVLVIVPGVAYVSVKQNIDFLTDQGSPLVFLITNISLAALIPCAMFPVWAVHRMDPRFLISVAKRFRWNWFWRCVGISTAVVIGTYVLASVLPVGAESSSGASRSSLGTFAGLALVVVLTTPLQAAGEEFAFRGYLGQAIGAWVRFPAVSIVITSLLFALAHGGQSAPLFLDRFAFGLVAGFLVMRTGGLEISIALHTVNNFVALLAAAAYSDFSEQLTSPDAPWSLVLIDLVQMTIFVVVAEAMRKRWMRQGLLQVSGGASSRPEGL</sequence>
<evidence type="ECO:0000313" key="3">
    <source>
        <dbReference type="EMBL" id="CAB4614953.1"/>
    </source>
</evidence>
<dbReference type="InterPro" id="IPR003675">
    <property type="entry name" value="Rce1/LyrA-like_dom"/>
</dbReference>
<feature type="transmembrane region" description="Helical" evidence="1">
    <location>
        <begin position="122"/>
        <end position="141"/>
    </location>
</feature>
<proteinExistence type="predicted"/>
<dbReference type="PANTHER" id="PTHR36435">
    <property type="entry name" value="SLR1288 PROTEIN"/>
    <property type="match status" value="1"/>
</dbReference>
<dbReference type="EMBL" id="CAEZVF010000009">
    <property type="protein sequence ID" value="CAB4614953.1"/>
    <property type="molecule type" value="Genomic_DNA"/>
</dbReference>